<feature type="signal peptide" evidence="1">
    <location>
        <begin position="1"/>
        <end position="21"/>
    </location>
</feature>
<reference evidence="2 3" key="1">
    <citation type="journal article" date="2016" name="Int. J. Syst. Evol. Microbiol.">
        <title>Panacibacter ginsenosidivorans gen. nov., sp. nov., with ginsenoside converting activity isolated from soil of a ginseng field.</title>
        <authorList>
            <person name="Siddiqi M.Z."/>
            <person name="Muhammad Shafi S."/>
            <person name="Choi K.D."/>
            <person name="Im W.T."/>
        </authorList>
    </citation>
    <scope>NUCLEOTIDE SEQUENCE [LARGE SCALE GENOMIC DNA]</scope>
    <source>
        <strain evidence="2 3">Gsoil1550</strain>
    </source>
</reference>
<dbReference type="RefSeq" id="WP_147188234.1">
    <property type="nucleotide sequence ID" value="NZ_CP042435.1"/>
</dbReference>
<proteinExistence type="predicted"/>
<sequence>MKKIIATLAVIFSLTTSATFAYDGASVSKSVLKSFNKEFSGADKVSWVELTSGLYRASFNYTGKEVEAFFDETGNLIATGSVIAEDHLPLLVAKSINEKYVGFAKTEVIEFAMNGETQYLVTLNKEGKNYIIKAAGNGDLELYKKMSK</sequence>
<dbReference type="AlphaFoldDB" id="A0A5B8V4W5"/>
<organism evidence="2 3">
    <name type="scientific">Panacibacter ginsenosidivorans</name>
    <dbReference type="NCBI Taxonomy" id="1813871"/>
    <lineage>
        <taxon>Bacteria</taxon>
        <taxon>Pseudomonadati</taxon>
        <taxon>Bacteroidota</taxon>
        <taxon>Chitinophagia</taxon>
        <taxon>Chitinophagales</taxon>
        <taxon>Chitinophagaceae</taxon>
        <taxon>Panacibacter</taxon>
    </lineage>
</organism>
<dbReference type="OrthoDB" id="670761at2"/>
<keyword evidence="3" id="KW-1185">Reference proteome</keyword>
<evidence type="ECO:0000256" key="1">
    <source>
        <dbReference type="SAM" id="SignalP"/>
    </source>
</evidence>
<gene>
    <name evidence="2" type="ORF">FRZ67_03655</name>
</gene>
<keyword evidence="1" id="KW-0732">Signal</keyword>
<name>A0A5B8V4W5_9BACT</name>
<accession>A0A5B8V4W5</accession>
<dbReference type="Gene3D" id="3.10.450.360">
    <property type="match status" value="1"/>
</dbReference>
<evidence type="ECO:0000313" key="2">
    <source>
        <dbReference type="EMBL" id="QEC66434.1"/>
    </source>
</evidence>
<dbReference type="EMBL" id="CP042435">
    <property type="protein sequence ID" value="QEC66434.1"/>
    <property type="molecule type" value="Genomic_DNA"/>
</dbReference>
<feature type="chain" id="PRO_5022917924" evidence="1">
    <location>
        <begin position="22"/>
        <end position="148"/>
    </location>
</feature>
<dbReference type="Proteomes" id="UP000321533">
    <property type="component" value="Chromosome"/>
</dbReference>
<dbReference type="SUPFAM" id="SSF160574">
    <property type="entry name" value="BT0923-like"/>
    <property type="match status" value="1"/>
</dbReference>
<evidence type="ECO:0000313" key="3">
    <source>
        <dbReference type="Proteomes" id="UP000321533"/>
    </source>
</evidence>
<protein>
    <submittedName>
        <fullName evidence="2">Uncharacterized protein</fullName>
    </submittedName>
</protein>
<dbReference type="KEGG" id="pgin:FRZ67_03655"/>